<accession>A0A3D2X9U8</accession>
<proteinExistence type="predicted"/>
<evidence type="ECO:0000313" key="3">
    <source>
        <dbReference type="Proteomes" id="UP000262969"/>
    </source>
</evidence>
<dbReference type="InterPro" id="IPR036388">
    <property type="entry name" value="WH-like_DNA-bd_sf"/>
</dbReference>
<gene>
    <name evidence="2" type="ORF">DHW61_16045</name>
</gene>
<evidence type="ECO:0000259" key="1">
    <source>
        <dbReference type="PROSITE" id="PS51688"/>
    </source>
</evidence>
<name>A0A3D2X9U8_9FIRM</name>
<dbReference type="AlphaFoldDB" id="A0A3D2X9U8"/>
<reference evidence="2 3" key="1">
    <citation type="journal article" date="2018" name="Nat. Biotechnol.">
        <title>A standardized bacterial taxonomy based on genome phylogeny substantially revises the tree of life.</title>
        <authorList>
            <person name="Parks D.H."/>
            <person name="Chuvochina M."/>
            <person name="Waite D.W."/>
            <person name="Rinke C."/>
            <person name="Skarshewski A."/>
            <person name="Chaumeil P.A."/>
            <person name="Hugenholtz P."/>
        </authorList>
    </citation>
    <scope>NUCLEOTIDE SEQUENCE [LARGE SCALE GENOMIC DNA]</scope>
    <source>
        <strain evidence="2">UBA11728</strain>
    </source>
</reference>
<dbReference type="Pfam" id="PF13884">
    <property type="entry name" value="Peptidase_S74"/>
    <property type="match status" value="1"/>
</dbReference>
<feature type="domain" description="Peptidase S74" evidence="1">
    <location>
        <begin position="229"/>
        <end position="332"/>
    </location>
</feature>
<dbReference type="InterPro" id="IPR030392">
    <property type="entry name" value="S74_ICA"/>
</dbReference>
<dbReference type="Proteomes" id="UP000262969">
    <property type="component" value="Unassembled WGS sequence"/>
</dbReference>
<organism evidence="2 3">
    <name type="scientific">Lachnoclostridium phytofermentans</name>
    <dbReference type="NCBI Taxonomy" id="66219"/>
    <lineage>
        <taxon>Bacteria</taxon>
        <taxon>Bacillati</taxon>
        <taxon>Bacillota</taxon>
        <taxon>Clostridia</taxon>
        <taxon>Lachnospirales</taxon>
        <taxon>Lachnospiraceae</taxon>
    </lineage>
</organism>
<evidence type="ECO:0000313" key="2">
    <source>
        <dbReference type="EMBL" id="HCL03892.1"/>
    </source>
</evidence>
<comment type="caution">
    <text evidence="2">The sequence shown here is derived from an EMBL/GenBank/DDBJ whole genome shotgun (WGS) entry which is preliminary data.</text>
</comment>
<dbReference type="PROSITE" id="PS51688">
    <property type="entry name" value="ICA"/>
    <property type="match status" value="1"/>
</dbReference>
<protein>
    <recommendedName>
        <fullName evidence="1">Peptidase S74 domain-containing protein</fullName>
    </recommendedName>
</protein>
<dbReference type="Gene3D" id="1.10.10.10">
    <property type="entry name" value="Winged helix-like DNA-binding domain superfamily/Winged helix DNA-binding domain"/>
    <property type="match status" value="1"/>
</dbReference>
<sequence length="366" mass="41621">MSSMYETANDYVLDDEFIKENEKERCFRLATVTSLFEDGYYKITFYGESTESEKKYKRLDMSSPSINDTILLAHLNENYIILGKITGTVPIAGDGYLTDKQAIELFAAKEHKHTEYAATSHSHSALKPSAASNLTLYLDTGALRPSSAGIFDLGTPNYKFGNVYSGDVYVNGNHLCYDKIYIAGRENSSFVKMYGNNIFAPSGTGSMDLGSTNNKWNTVWALNSTISTSDKKEKHDIENLDDRYIKLLSLLKPKRYKFNKGESDRYHTGLIAQDVERALKKCGISSQEFACFIKYKQDNGYGYGLRYEELISLLIDDRNRNVEIIDKLVKKDKSNKMLISDMKKTIDQFSLRFEELERRIAGEKTL</sequence>
<dbReference type="EMBL" id="DPVV01000529">
    <property type="protein sequence ID" value="HCL03892.1"/>
    <property type="molecule type" value="Genomic_DNA"/>
</dbReference>